<keyword evidence="2" id="KW-0813">Transport</keyword>
<sequence length="303" mass="34860">MFNTWRATLLLLLYKGILFFSLVLLAVSCGKQESAEFVFRYSNEQPKDALRSKSMIFFKRQLEERSNDRIKVELFFGGVLGNERELMDFVQTGVLQGTRGGFFADANPKYILFTLPFLVDDWDQAQRLVQSEFTREINEGARKRGFHVPATGISQGFRAHTNSKRPIRHPDDLKGLKMRVPSQEVYVQTSKAFGANPQELPYAEVYQALQTGVVDGQDNAPSNIWDFKIHEVSEYLTITNYATGPDPLMVNLEWYESLPYDLKVIFDEVSRETMEFSDQINREKEAEYIQKISNKLEVNHVTG</sequence>
<dbReference type="InterPro" id="IPR004682">
    <property type="entry name" value="TRAP_DctP"/>
</dbReference>
<feature type="non-terminal residue" evidence="4">
    <location>
        <position position="303"/>
    </location>
</feature>
<dbReference type="NCBIfam" id="TIGR00787">
    <property type="entry name" value="dctP"/>
    <property type="match status" value="1"/>
</dbReference>
<dbReference type="PANTHER" id="PTHR33376">
    <property type="match status" value="1"/>
</dbReference>
<dbReference type="InterPro" id="IPR038404">
    <property type="entry name" value="TRAP_DctP_sf"/>
</dbReference>
<dbReference type="GO" id="GO:0030288">
    <property type="term" value="C:outer membrane-bounded periplasmic space"/>
    <property type="evidence" value="ECO:0007669"/>
    <property type="project" value="InterPro"/>
</dbReference>
<dbReference type="NCBIfam" id="NF037995">
    <property type="entry name" value="TRAP_S1"/>
    <property type="match status" value="1"/>
</dbReference>
<comment type="similarity">
    <text evidence="1">Belongs to the bacterial solute-binding protein 7 family.</text>
</comment>
<dbReference type="EMBL" id="UINC01106014">
    <property type="protein sequence ID" value="SVC70366.1"/>
    <property type="molecule type" value="Genomic_DNA"/>
</dbReference>
<dbReference type="Pfam" id="PF03480">
    <property type="entry name" value="DctP"/>
    <property type="match status" value="1"/>
</dbReference>
<protein>
    <submittedName>
        <fullName evidence="4">Uncharacterized protein</fullName>
    </submittedName>
</protein>
<dbReference type="GO" id="GO:0055085">
    <property type="term" value="P:transmembrane transport"/>
    <property type="evidence" value="ECO:0007669"/>
    <property type="project" value="InterPro"/>
</dbReference>
<dbReference type="AlphaFoldDB" id="A0A382PAU9"/>
<evidence type="ECO:0000313" key="4">
    <source>
        <dbReference type="EMBL" id="SVC70366.1"/>
    </source>
</evidence>
<dbReference type="PIRSF" id="PIRSF006470">
    <property type="entry name" value="DctB"/>
    <property type="match status" value="1"/>
</dbReference>
<gene>
    <name evidence="4" type="ORF">METZ01_LOCUS323220</name>
</gene>
<proteinExistence type="inferred from homology"/>
<dbReference type="PANTHER" id="PTHR33376:SF7">
    <property type="entry name" value="C4-DICARBOXYLATE-BINDING PROTEIN DCTB"/>
    <property type="match status" value="1"/>
</dbReference>
<evidence type="ECO:0000256" key="1">
    <source>
        <dbReference type="ARBA" id="ARBA00009023"/>
    </source>
</evidence>
<evidence type="ECO:0000256" key="3">
    <source>
        <dbReference type="ARBA" id="ARBA00022729"/>
    </source>
</evidence>
<accession>A0A382PAU9</accession>
<dbReference type="PROSITE" id="PS51257">
    <property type="entry name" value="PROKAR_LIPOPROTEIN"/>
    <property type="match status" value="1"/>
</dbReference>
<dbReference type="CDD" id="cd13603">
    <property type="entry name" value="PBP2_TRAP_Siap_TeaA_like"/>
    <property type="match status" value="1"/>
</dbReference>
<dbReference type="Gene3D" id="3.40.190.170">
    <property type="entry name" value="Bacterial extracellular solute-binding protein, family 7"/>
    <property type="match status" value="1"/>
</dbReference>
<organism evidence="4">
    <name type="scientific">marine metagenome</name>
    <dbReference type="NCBI Taxonomy" id="408172"/>
    <lineage>
        <taxon>unclassified sequences</taxon>
        <taxon>metagenomes</taxon>
        <taxon>ecological metagenomes</taxon>
    </lineage>
</organism>
<name>A0A382PAU9_9ZZZZ</name>
<dbReference type="SUPFAM" id="SSF53850">
    <property type="entry name" value="Periplasmic binding protein-like II"/>
    <property type="match status" value="1"/>
</dbReference>
<evidence type="ECO:0000256" key="2">
    <source>
        <dbReference type="ARBA" id="ARBA00022448"/>
    </source>
</evidence>
<keyword evidence="3" id="KW-0732">Signal</keyword>
<dbReference type="InterPro" id="IPR018389">
    <property type="entry name" value="DctP_fam"/>
</dbReference>
<reference evidence="4" key="1">
    <citation type="submission" date="2018-05" db="EMBL/GenBank/DDBJ databases">
        <authorList>
            <person name="Lanie J.A."/>
            <person name="Ng W.-L."/>
            <person name="Kazmierczak K.M."/>
            <person name="Andrzejewski T.M."/>
            <person name="Davidsen T.M."/>
            <person name="Wayne K.J."/>
            <person name="Tettelin H."/>
            <person name="Glass J.I."/>
            <person name="Rusch D."/>
            <person name="Podicherti R."/>
            <person name="Tsui H.-C.T."/>
            <person name="Winkler M.E."/>
        </authorList>
    </citation>
    <scope>NUCLEOTIDE SEQUENCE</scope>
</reference>